<evidence type="ECO:0000259" key="10">
    <source>
        <dbReference type="PROSITE" id="PS51873"/>
    </source>
</evidence>
<dbReference type="PANTHER" id="PTHR22770:SF47">
    <property type="entry name" value="E3 UBIQUITIN-PROTEIN LIGASE RNF216"/>
    <property type="match status" value="1"/>
</dbReference>
<dbReference type="Pfam" id="PF26200">
    <property type="entry name" value="Rcat_RNF216"/>
    <property type="match status" value="1"/>
</dbReference>
<dbReference type="InterPro" id="IPR047546">
    <property type="entry name" value="Rcat_RBR_RNF216"/>
</dbReference>
<dbReference type="GO" id="GO:0008270">
    <property type="term" value="F:zinc ion binding"/>
    <property type="evidence" value="ECO:0007669"/>
    <property type="project" value="UniProtKB-KW"/>
</dbReference>
<dbReference type="InterPro" id="IPR047544">
    <property type="entry name" value="RING-HC_RBR_RNF216"/>
</dbReference>
<feature type="region of interest" description="Disordered" evidence="9">
    <location>
        <begin position="61"/>
        <end position="89"/>
    </location>
</feature>
<evidence type="ECO:0000256" key="1">
    <source>
        <dbReference type="ARBA" id="ARBA00004906"/>
    </source>
</evidence>
<keyword evidence="7" id="KW-0862">Zinc</keyword>
<dbReference type="Proteomes" id="UP000605986">
    <property type="component" value="Unassembled WGS sequence"/>
</dbReference>
<dbReference type="InterPro" id="IPR047545">
    <property type="entry name" value="BRcat_RBR_RNF216"/>
</dbReference>
<keyword evidence="4" id="KW-0677">Repeat</keyword>
<evidence type="ECO:0000313" key="11">
    <source>
        <dbReference type="EMBL" id="KAF4445132.1"/>
    </source>
</evidence>
<evidence type="ECO:0000256" key="3">
    <source>
        <dbReference type="ARBA" id="ARBA00022723"/>
    </source>
</evidence>
<organism evidence="11 12">
    <name type="scientific">Fusarium austroafricanum</name>
    <dbReference type="NCBI Taxonomy" id="2364996"/>
    <lineage>
        <taxon>Eukaryota</taxon>
        <taxon>Fungi</taxon>
        <taxon>Dikarya</taxon>
        <taxon>Ascomycota</taxon>
        <taxon>Pezizomycotina</taxon>
        <taxon>Sordariomycetes</taxon>
        <taxon>Hypocreomycetidae</taxon>
        <taxon>Hypocreales</taxon>
        <taxon>Nectriaceae</taxon>
        <taxon>Fusarium</taxon>
        <taxon>Fusarium concolor species complex</taxon>
    </lineage>
</organism>
<dbReference type="AlphaFoldDB" id="A0A8H4K5K0"/>
<evidence type="ECO:0000256" key="2">
    <source>
        <dbReference type="ARBA" id="ARBA00022679"/>
    </source>
</evidence>
<dbReference type="SUPFAM" id="SSF57850">
    <property type="entry name" value="RING/U-box"/>
    <property type="match status" value="1"/>
</dbReference>
<keyword evidence="5" id="KW-0863">Zinc-finger</keyword>
<dbReference type="Gene3D" id="1.20.120.1750">
    <property type="match status" value="1"/>
</dbReference>
<dbReference type="GO" id="GO:0016740">
    <property type="term" value="F:transferase activity"/>
    <property type="evidence" value="ECO:0007669"/>
    <property type="project" value="UniProtKB-KW"/>
</dbReference>
<keyword evidence="8" id="KW-0175">Coiled coil</keyword>
<reference evidence="11" key="1">
    <citation type="submission" date="2020-01" db="EMBL/GenBank/DDBJ databases">
        <title>Identification and distribution of gene clusters putatively required for synthesis of sphingolipid metabolism inhibitors in phylogenetically diverse species of the filamentous fungus Fusarium.</title>
        <authorList>
            <person name="Kim H.-S."/>
            <person name="Busman M."/>
            <person name="Brown D.W."/>
            <person name="Divon H."/>
            <person name="Uhlig S."/>
            <person name="Proctor R.H."/>
        </authorList>
    </citation>
    <scope>NUCLEOTIDE SEQUENCE</scope>
    <source>
        <strain evidence="11">NRRL 53441</strain>
    </source>
</reference>
<evidence type="ECO:0000256" key="8">
    <source>
        <dbReference type="SAM" id="Coils"/>
    </source>
</evidence>
<protein>
    <recommendedName>
        <fullName evidence="10">RING-type domain-containing protein</fullName>
    </recommendedName>
</protein>
<feature type="region of interest" description="Disordered" evidence="9">
    <location>
        <begin position="538"/>
        <end position="561"/>
    </location>
</feature>
<dbReference type="CDD" id="cd20353">
    <property type="entry name" value="Rcat_RBR_RNF216"/>
    <property type="match status" value="1"/>
</dbReference>
<dbReference type="PROSITE" id="PS51873">
    <property type="entry name" value="TRIAD"/>
    <property type="match status" value="1"/>
</dbReference>
<comment type="caution">
    <text evidence="11">The sequence shown here is derived from an EMBL/GenBank/DDBJ whole genome shotgun (WGS) entry which is preliminary data.</text>
</comment>
<keyword evidence="2" id="KW-0808">Transferase</keyword>
<dbReference type="OrthoDB" id="10009520at2759"/>
<dbReference type="InterPro" id="IPR044066">
    <property type="entry name" value="TRIAD_supradom"/>
</dbReference>
<dbReference type="CDD" id="cd16630">
    <property type="entry name" value="RING-HC_RBR_RNF216"/>
    <property type="match status" value="1"/>
</dbReference>
<keyword evidence="3" id="KW-0479">Metal-binding</keyword>
<feature type="domain" description="RING-type" evidence="10">
    <location>
        <begin position="242"/>
        <end position="464"/>
    </location>
</feature>
<gene>
    <name evidence="11" type="ORF">F53441_10974</name>
</gene>
<evidence type="ECO:0000256" key="7">
    <source>
        <dbReference type="ARBA" id="ARBA00022833"/>
    </source>
</evidence>
<comment type="pathway">
    <text evidence="1">Protein modification; protein ubiquitination.</text>
</comment>
<dbReference type="PANTHER" id="PTHR22770">
    <property type="entry name" value="UBIQUITIN CONJUGATING ENZYME 7 INTERACTING PROTEIN-RELATED"/>
    <property type="match status" value="1"/>
</dbReference>
<keyword evidence="6" id="KW-0833">Ubl conjugation pathway</keyword>
<name>A0A8H4K5K0_9HYPO</name>
<evidence type="ECO:0000313" key="12">
    <source>
        <dbReference type="Proteomes" id="UP000605986"/>
    </source>
</evidence>
<evidence type="ECO:0000256" key="6">
    <source>
        <dbReference type="ARBA" id="ARBA00022786"/>
    </source>
</evidence>
<dbReference type="CDD" id="cd20339">
    <property type="entry name" value="BRcat_RBR_RNF216"/>
    <property type="match status" value="1"/>
</dbReference>
<keyword evidence="12" id="KW-1185">Reference proteome</keyword>
<evidence type="ECO:0000256" key="4">
    <source>
        <dbReference type="ARBA" id="ARBA00022737"/>
    </source>
</evidence>
<feature type="coiled-coil region" evidence="8">
    <location>
        <begin position="212"/>
        <end position="242"/>
    </location>
</feature>
<sequence>MEDPEKDAQGTSPPFQDACIQEVTALFPDICLNYLQSVAGPLSFAPQPVINHILDLQDSGKSYEKAKRPKQAIGKRKRGEDGQDDDDDDDLQEKLLEAKRKYSNRAGLAIPKRSQQVTVIKQMIAGDFPLVPIKYIQQLLSENENHLFPTFVAINAAIDQADSDHPVPWKYKKTASTQRAQYRKESIETSIQFCQNDWEKELMKELQAARLLQWDIEEKRRAEQLAKQAEKENHEAADARGELTECQCCFLDTPWNRLVYCQGDDPHPFCINCARRNAEVQVGLSKYELECLSTDGCAAGFSHDERKKFLDKKLASAMDRIEQEANLRMAQLPNLAKCPFCHYAEEYPPVTVDREFRCRNHDCEITSCRLCNCETHIPKTCKEAALERGVDARREVEEAMSEALIRKCNKCRTAFIKQDGCNKMTCTTKGCGNVQCYVCSKSCDYDHFDDSRRGGKKGNCPLFEDVEERHEKEVNLAQQAAKKKVIEENPELAADPELLDFSMSEKVKNDDLLRRKQAGPRNAGWGLPIPQVNQAGVVGGQMPRRHHPPQQPQQDHMHPPQQHPELLLRQQQVHAQVYANAGGYVQPAQQAHAAMREQAWAQAQVHAQAQAQAQAEALFALQQPQHQHQQQRPRGFRGHLKNAVARLNPNRLRGQQAAMQAAQVQQLQHLQAQEAQAQQVQPPVAPAGLFQGMDMNPLNYFMEQYQGFPNWGNQGQQ</sequence>
<proteinExistence type="predicted"/>
<dbReference type="InterPro" id="IPR051628">
    <property type="entry name" value="LUBAC_E3_Ligases"/>
</dbReference>
<accession>A0A8H4K5K0</accession>
<evidence type="ECO:0000256" key="5">
    <source>
        <dbReference type="ARBA" id="ARBA00022771"/>
    </source>
</evidence>
<evidence type="ECO:0000256" key="9">
    <source>
        <dbReference type="SAM" id="MobiDB-lite"/>
    </source>
</evidence>
<feature type="compositionally biased region" description="Basic residues" evidence="9">
    <location>
        <begin position="67"/>
        <end position="77"/>
    </location>
</feature>
<dbReference type="EMBL" id="JAADJG010000536">
    <property type="protein sequence ID" value="KAF4445132.1"/>
    <property type="molecule type" value="Genomic_DNA"/>
</dbReference>